<evidence type="ECO:0000256" key="6">
    <source>
        <dbReference type="ARBA" id="ARBA00023004"/>
    </source>
</evidence>
<gene>
    <name evidence="11" type="primary">LOC118283128</name>
</gene>
<evidence type="ECO:0000256" key="1">
    <source>
        <dbReference type="ARBA" id="ARBA00001971"/>
    </source>
</evidence>
<accession>A0A8D3CBF6</accession>
<keyword evidence="6 8" id="KW-0408">Iron</keyword>
<organism evidence="11 12">
    <name type="scientific">Scophthalmus maximus</name>
    <name type="common">Turbot</name>
    <name type="synonym">Psetta maxima</name>
    <dbReference type="NCBI Taxonomy" id="52904"/>
    <lineage>
        <taxon>Eukaryota</taxon>
        <taxon>Metazoa</taxon>
        <taxon>Chordata</taxon>
        <taxon>Craniata</taxon>
        <taxon>Vertebrata</taxon>
        <taxon>Euteleostomi</taxon>
        <taxon>Actinopterygii</taxon>
        <taxon>Neopterygii</taxon>
        <taxon>Teleostei</taxon>
        <taxon>Neoteleostei</taxon>
        <taxon>Acanthomorphata</taxon>
        <taxon>Carangaria</taxon>
        <taxon>Pleuronectiformes</taxon>
        <taxon>Pleuronectoidei</taxon>
        <taxon>Scophthalmidae</taxon>
        <taxon>Scophthalmus</taxon>
    </lineage>
</organism>
<dbReference type="GO" id="GO:0071375">
    <property type="term" value="P:cellular response to peptide hormone stimulus"/>
    <property type="evidence" value="ECO:0007669"/>
    <property type="project" value="TreeGrafter"/>
</dbReference>
<evidence type="ECO:0000256" key="10">
    <source>
        <dbReference type="SAM" id="Phobius"/>
    </source>
</evidence>
<feature type="transmembrane region" description="Helical" evidence="10">
    <location>
        <begin position="12"/>
        <end position="33"/>
    </location>
</feature>
<dbReference type="AlphaFoldDB" id="A0A8D3CBF6"/>
<dbReference type="PANTHER" id="PTHR24279:SF123">
    <property type="entry name" value="CYTOCHROME P450 FAMILY 27 SUBFAMILY A MEMBER 1"/>
    <property type="match status" value="1"/>
</dbReference>
<dbReference type="Pfam" id="PF00067">
    <property type="entry name" value="p450"/>
    <property type="match status" value="1"/>
</dbReference>
<sequence>MTPPCSSTLVDATGALCICCFLTIMASGLYQCLTKRSGGLLLPCPLAMAQVRSRWLANRSSPGGLSAFQVKPRTLKDLPHVSFLEMMYRMIFQGFYKRLHELQIYEKQRYGPIYRDGLKAVSVNTPKLLEEVMRNDDKFPYRGDMSLWKDYRDMKGLGYGPFTVEGEQWYNLRAMLNKRMLHPKDSAQYGGVITAVVTDFIKRIYYLRQCSPTGDLVTNMANELYQFSLEGIAAILFETRLGCLENEIPAGTQDFINAIGQMFTNSMPAMLTPKWSRNLLPYWGRYIAGWEGIFSFAKELIDKKMEDIQQCVDHSQDVEGEYLTYLLSNTQMSLKDVYGSITELLLAGVDTTSNTLTWTLHLLSQDLQIQDRLYKEVSTFVPADRIPTAAEITRMPYLRAVIKEALRMYPVVPMNGRILSEKKIAIGGYQFSKNTAFTLCHYAISHDEDTFPEPFTFKPERWLRNGCELPNAFGSIPFGFGVRGCVGRRIAELEMYMVVFQVSDKEGKKTFATSALKVGMEFGGKRRNQTT</sequence>
<evidence type="ECO:0000256" key="2">
    <source>
        <dbReference type="ARBA" id="ARBA00010617"/>
    </source>
</evidence>
<feature type="binding site" description="axial binding residue" evidence="8">
    <location>
        <position position="485"/>
    </location>
    <ligand>
        <name>heme</name>
        <dbReference type="ChEBI" id="CHEBI:30413"/>
    </ligand>
    <ligandPart>
        <name>Fe</name>
        <dbReference type="ChEBI" id="CHEBI:18248"/>
    </ligandPart>
</feature>
<reference evidence="11" key="1">
    <citation type="submission" date="2023-05" db="EMBL/GenBank/DDBJ databases">
        <title>High-quality long-read genome of Scophthalmus maximus.</title>
        <authorList>
            <person name="Lien S."/>
            <person name="Martinez P."/>
        </authorList>
    </citation>
    <scope>NUCLEOTIDE SEQUENCE [LARGE SCALE GENOMIC DNA]</scope>
</reference>
<dbReference type="GO" id="GO:0008203">
    <property type="term" value="P:cholesterol metabolic process"/>
    <property type="evidence" value="ECO:0007669"/>
    <property type="project" value="TreeGrafter"/>
</dbReference>
<dbReference type="FunFam" id="1.10.630.10:FF:000006">
    <property type="entry name" value="Cytochrome P450 302a1, mitochondrial"/>
    <property type="match status" value="1"/>
</dbReference>
<dbReference type="PRINTS" id="PR00463">
    <property type="entry name" value="EP450I"/>
</dbReference>
<dbReference type="GO" id="GO:0005506">
    <property type="term" value="F:iron ion binding"/>
    <property type="evidence" value="ECO:0007669"/>
    <property type="project" value="InterPro"/>
</dbReference>
<dbReference type="InterPro" id="IPR002401">
    <property type="entry name" value="Cyt_P450_E_grp-I"/>
</dbReference>
<dbReference type="InterPro" id="IPR001128">
    <property type="entry name" value="Cyt_P450"/>
</dbReference>
<dbReference type="GO" id="GO:0042359">
    <property type="term" value="P:vitamin D metabolic process"/>
    <property type="evidence" value="ECO:0007669"/>
    <property type="project" value="UniProtKB-ARBA"/>
</dbReference>
<keyword evidence="10" id="KW-1133">Transmembrane helix</keyword>
<dbReference type="GO" id="GO:0006704">
    <property type="term" value="P:glucocorticoid biosynthetic process"/>
    <property type="evidence" value="ECO:0007669"/>
    <property type="project" value="TreeGrafter"/>
</dbReference>
<proteinExistence type="inferred from homology"/>
<evidence type="ECO:0000256" key="8">
    <source>
        <dbReference type="PIRSR" id="PIRSR602401-1"/>
    </source>
</evidence>
<dbReference type="InterPro" id="IPR050479">
    <property type="entry name" value="CYP11_CYP27_families"/>
</dbReference>
<keyword evidence="10" id="KW-0812">Transmembrane</keyword>
<comment type="cofactor">
    <cofactor evidence="1 8">
        <name>heme</name>
        <dbReference type="ChEBI" id="CHEBI:30413"/>
    </cofactor>
</comment>
<dbReference type="GO" id="GO:0004497">
    <property type="term" value="F:monooxygenase activity"/>
    <property type="evidence" value="ECO:0007669"/>
    <property type="project" value="UniProtKB-KW"/>
</dbReference>
<keyword evidence="4 8" id="KW-0479">Metal-binding</keyword>
<keyword evidence="5 9" id="KW-0560">Oxidoreductase</keyword>
<comment type="similarity">
    <text evidence="2 9">Belongs to the cytochrome P450 family.</text>
</comment>
<name>A0A8D3CBF6_SCOMX</name>
<dbReference type="GO" id="GO:0034650">
    <property type="term" value="P:cortisol metabolic process"/>
    <property type="evidence" value="ECO:0007669"/>
    <property type="project" value="TreeGrafter"/>
</dbReference>
<dbReference type="PANTHER" id="PTHR24279">
    <property type="entry name" value="CYTOCHROME P450"/>
    <property type="match status" value="1"/>
</dbReference>
<evidence type="ECO:0000313" key="11">
    <source>
        <dbReference type="Ensembl" id="ENSSMAP00000044614.1"/>
    </source>
</evidence>
<protein>
    <submittedName>
        <fullName evidence="11">Cytochrome P450, family 27, subfamily A, polypeptide 1, gene 4</fullName>
    </submittedName>
</protein>
<evidence type="ECO:0000313" key="12">
    <source>
        <dbReference type="Proteomes" id="UP000694558"/>
    </source>
</evidence>
<dbReference type="Ensembl" id="ENSSMAT00000070094.1">
    <property type="protein sequence ID" value="ENSSMAP00000044614.1"/>
    <property type="gene ID" value="ENSSMAG00000016968.2"/>
</dbReference>
<dbReference type="GO" id="GO:0005743">
    <property type="term" value="C:mitochondrial inner membrane"/>
    <property type="evidence" value="ECO:0007669"/>
    <property type="project" value="TreeGrafter"/>
</dbReference>
<evidence type="ECO:0000256" key="3">
    <source>
        <dbReference type="ARBA" id="ARBA00022617"/>
    </source>
</evidence>
<dbReference type="PRINTS" id="PR00385">
    <property type="entry name" value="P450"/>
</dbReference>
<keyword evidence="3 8" id="KW-0349">Heme</keyword>
<reference evidence="11" key="2">
    <citation type="submission" date="2025-08" db="UniProtKB">
        <authorList>
            <consortium name="Ensembl"/>
        </authorList>
    </citation>
    <scope>IDENTIFICATION</scope>
</reference>
<dbReference type="GO" id="GO:0020037">
    <property type="term" value="F:heme binding"/>
    <property type="evidence" value="ECO:0007669"/>
    <property type="project" value="InterPro"/>
</dbReference>
<dbReference type="PROSITE" id="PS00086">
    <property type="entry name" value="CYTOCHROME_P450"/>
    <property type="match status" value="1"/>
</dbReference>
<keyword evidence="7 9" id="KW-0503">Monooxygenase</keyword>
<evidence type="ECO:0000256" key="4">
    <source>
        <dbReference type="ARBA" id="ARBA00022723"/>
    </source>
</evidence>
<dbReference type="GO" id="GO:0006700">
    <property type="term" value="P:C21-steroid hormone biosynthetic process"/>
    <property type="evidence" value="ECO:0007669"/>
    <property type="project" value="TreeGrafter"/>
</dbReference>
<dbReference type="SUPFAM" id="SSF48264">
    <property type="entry name" value="Cytochrome P450"/>
    <property type="match status" value="1"/>
</dbReference>
<dbReference type="GeneTree" id="ENSGT00950000182905"/>
<dbReference type="Gene3D" id="1.10.630.10">
    <property type="entry name" value="Cytochrome P450"/>
    <property type="match status" value="1"/>
</dbReference>
<evidence type="ECO:0000256" key="9">
    <source>
        <dbReference type="RuleBase" id="RU000461"/>
    </source>
</evidence>
<keyword evidence="10" id="KW-0472">Membrane</keyword>
<dbReference type="InterPro" id="IPR017972">
    <property type="entry name" value="Cyt_P450_CS"/>
</dbReference>
<dbReference type="InterPro" id="IPR036396">
    <property type="entry name" value="Cyt_P450_sf"/>
</dbReference>
<evidence type="ECO:0000256" key="7">
    <source>
        <dbReference type="ARBA" id="ARBA00023033"/>
    </source>
</evidence>
<evidence type="ECO:0000256" key="5">
    <source>
        <dbReference type="ARBA" id="ARBA00023002"/>
    </source>
</evidence>
<dbReference type="Proteomes" id="UP000694558">
    <property type="component" value="Chromosome 14"/>
</dbReference>
<dbReference type="GO" id="GO:0016705">
    <property type="term" value="F:oxidoreductase activity, acting on paired donors, with incorporation or reduction of molecular oxygen"/>
    <property type="evidence" value="ECO:0007669"/>
    <property type="project" value="InterPro"/>
</dbReference>